<dbReference type="Pfam" id="PF05228">
    <property type="entry name" value="CHASE4"/>
    <property type="match status" value="1"/>
</dbReference>
<gene>
    <name evidence="3" type="ORF">HT99x_00493</name>
    <name evidence="4" type="ORF">HT99x_014875</name>
</gene>
<evidence type="ECO:0000313" key="3">
    <source>
        <dbReference type="EMBL" id="KRG22076.1"/>
    </source>
</evidence>
<keyword evidence="1" id="KW-0812">Transmembrane</keyword>
<protein>
    <submittedName>
        <fullName evidence="3">CHASE4 domain protein</fullName>
    </submittedName>
</protein>
<dbReference type="AlphaFoldDB" id="A0A0Q9YMS9"/>
<dbReference type="OrthoDB" id="6231at2"/>
<reference evidence="4" key="2">
    <citation type="journal article" date="2016" name="Genome Announc.">
        <title>Draft Genome Sequences of Two Novel Amoeba-Resistant Intranuclear Bacteria, 'Candidatus Berkiella cookevillensis' and 'Candidatus Berkiella aquae'.</title>
        <authorList>
            <person name="Mehari Y.T."/>
            <person name="Arivett B.A."/>
            <person name="Farone A.L."/>
            <person name="Gunderson J.H."/>
            <person name="Farone M.B."/>
        </authorList>
    </citation>
    <scope>NUCLEOTIDE SEQUENCE</scope>
    <source>
        <strain evidence="4">HT99</strain>
    </source>
</reference>
<dbReference type="EMBL" id="LKAJ02000001">
    <property type="protein sequence ID" value="MCS5712721.1"/>
    <property type="molecule type" value="Genomic_DNA"/>
</dbReference>
<dbReference type="Proteomes" id="UP000051497">
    <property type="component" value="Unassembled WGS sequence"/>
</dbReference>
<feature type="transmembrane region" description="Helical" evidence="1">
    <location>
        <begin position="270"/>
        <end position="297"/>
    </location>
</feature>
<dbReference type="STRING" id="295108.HT99x_00493"/>
<evidence type="ECO:0000259" key="2">
    <source>
        <dbReference type="Pfam" id="PF05228"/>
    </source>
</evidence>
<reference evidence="3" key="1">
    <citation type="submission" date="2015-09" db="EMBL/GenBank/DDBJ databases">
        <title>Draft Genome Sequences of Two Novel Amoeba-resistant Intranuclear Bacteria, Candidatus Berkiella cookevillensis and Candidatus Berkiella aquae.</title>
        <authorList>
            <person name="Mehari Y.T."/>
            <person name="Arivett B.A."/>
            <person name="Farone A.L."/>
            <person name="Gunderson J.H."/>
            <person name="Farone M.B."/>
        </authorList>
    </citation>
    <scope>NUCLEOTIDE SEQUENCE [LARGE SCALE GENOMIC DNA]</scope>
    <source>
        <strain evidence="3">HT99</strain>
    </source>
</reference>
<dbReference type="RefSeq" id="WP_139016552.1">
    <property type="nucleotide sequence ID" value="NZ_LKAJ02000001.1"/>
</dbReference>
<dbReference type="EMBL" id="LKAJ01000002">
    <property type="protein sequence ID" value="KRG22076.1"/>
    <property type="molecule type" value="Genomic_DNA"/>
</dbReference>
<evidence type="ECO:0000313" key="4">
    <source>
        <dbReference type="EMBL" id="MCS5712721.1"/>
    </source>
</evidence>
<accession>A0A0Q9YMS9</accession>
<reference evidence="4" key="3">
    <citation type="submission" date="2021-06" db="EMBL/GenBank/DDBJ databases">
        <title>Genomic Description and Analysis of Intracellular Bacteria, Candidatus Berkiella cookevillensis and Candidatus Berkiella aquae.</title>
        <authorList>
            <person name="Kidane D.T."/>
            <person name="Mehari Y.T."/>
            <person name="Rice F.C."/>
            <person name="Arivett B.A."/>
            <person name="Farone A.L."/>
            <person name="Berk S.G."/>
            <person name="Farone M.B."/>
        </authorList>
    </citation>
    <scope>NUCLEOTIDE SEQUENCE</scope>
    <source>
        <strain evidence="4">HT99</strain>
    </source>
</reference>
<feature type="domain" description="CHASE4" evidence="2">
    <location>
        <begin position="95"/>
        <end position="206"/>
    </location>
</feature>
<keyword evidence="1" id="KW-1133">Transmembrane helix</keyword>
<keyword evidence="1" id="KW-0472">Membrane</keyword>
<organism evidence="3">
    <name type="scientific">Candidatus Berkiella aquae</name>
    <dbReference type="NCBI Taxonomy" id="295108"/>
    <lineage>
        <taxon>Bacteria</taxon>
        <taxon>Pseudomonadati</taxon>
        <taxon>Pseudomonadota</taxon>
        <taxon>Gammaproteobacteria</taxon>
        <taxon>Candidatus Berkiellales</taxon>
        <taxon>Candidatus Berkiellaceae</taxon>
        <taxon>Candidatus Berkiella</taxon>
    </lineage>
</organism>
<name>A0A0Q9YMS9_9GAMM</name>
<dbReference type="InterPro" id="IPR007892">
    <property type="entry name" value="CHASE4"/>
</dbReference>
<comment type="caution">
    <text evidence="3">The sequence shown here is derived from an EMBL/GenBank/DDBJ whole genome shotgun (WGS) entry which is preliminary data.</text>
</comment>
<evidence type="ECO:0000256" key="1">
    <source>
        <dbReference type="SAM" id="Phobius"/>
    </source>
</evidence>
<evidence type="ECO:0000313" key="5">
    <source>
        <dbReference type="Proteomes" id="UP000051497"/>
    </source>
</evidence>
<proteinExistence type="predicted"/>
<sequence>MNLRSRLLMIGCFVLLVQMIGIASLYYFSIYPDIEGLEKTAVEKDLHRSLETFQRQLYTLEQNTQLLTLQPNIWELANSETIPQNIPRDPLLEKMVQYEINLMYILSTDKKVIWEEIIDLSNEQSYPHQGFLTSLWENYPGFLEHPSMMSLQAGIYNSSLGPMYLVSTPIADNKDPQLVRGILIVGRLITPEVIQFLEHLTYTNMKIWPLEGATLSDKHLSIIQRIQKTGANSLIVRDHNTLHGYMSLPDLSGKPNLLISIFKNRILKSFVNIVLLENVAIFFAMQILFLILLFYLIRHFLVVPANQLINEIQLTDKKWTPPNLAVNPESDMGQLNIAITHFMARQHNQLVHDTTMAYREGMSQARQDLYQEFEETLLPLFQGLDWLEKKLSNLPINDIEWIVAEGKTGQITPSQWPKYTERLQTINEELRRQQKEMRQHIYEIHTKTLRNAAVLRTISRSLDPTRQLTPIGVQYKGKLSTTR</sequence>
<feature type="transmembrane region" description="Helical" evidence="1">
    <location>
        <begin position="7"/>
        <end position="28"/>
    </location>
</feature>
<keyword evidence="5" id="KW-1185">Reference proteome</keyword>